<dbReference type="InterPro" id="IPR036849">
    <property type="entry name" value="Enolase-like_C_sf"/>
</dbReference>
<dbReference type="AlphaFoldDB" id="A0A9W9ETJ5"/>
<protein>
    <submittedName>
        <fullName evidence="4">Galactonate dehydratase</fullName>
    </submittedName>
</protein>
<reference evidence="4" key="2">
    <citation type="journal article" date="2023" name="IMA Fungus">
        <title>Comparative genomic study of the Penicillium genus elucidates a diverse pangenome and 15 lateral gene transfer events.</title>
        <authorList>
            <person name="Petersen C."/>
            <person name="Sorensen T."/>
            <person name="Nielsen M.R."/>
            <person name="Sondergaard T.E."/>
            <person name="Sorensen J.L."/>
            <person name="Fitzpatrick D.A."/>
            <person name="Frisvad J.C."/>
            <person name="Nielsen K.L."/>
        </authorList>
    </citation>
    <scope>NUCLEOTIDE SEQUENCE</scope>
    <source>
        <strain evidence="4">IBT 30069</strain>
    </source>
</reference>
<dbReference type="InterPro" id="IPR029065">
    <property type="entry name" value="Enolase_C-like"/>
</dbReference>
<sequence length="400" mass="44152">MKVTKIEIFDCELKRHEPTMKFNPVMVRLTTDEGITGLGEVGLAYGAGAKAGVGMLHDLAQYVIGKDPMNVEAIWETMYRRTYWGTGGGPVIYGGMSAYDIACWDIRGKVLKAPLYQLLGGKTNASLRTYASQIQFGWGEKLAMRTEAVQYGEAAKLAIAEGYDAIKVDPLQVRRDGTVNYRDGIDQHKFGILRHDEVQMGVDRIAAIREAVGPNVDIICEIHSLLGTNSAIQFAKAIEPYNIFYYEEPVNPMNIDNLVKVSQNTSIPIATGERSYTRWGYRELLEKQALAVVQPDLCLVGGITEGKKICDLANIYDATVQVHVCGGPVSTAASLHMEAVIPNFIIHEHHTYALKPCVKELCIHDYQPANGKFEIPELPGLGQELNDAVAMQYLVETIEA</sequence>
<accession>A0A9W9ETJ5</accession>
<dbReference type="PANTHER" id="PTHR48080">
    <property type="entry name" value="D-GALACTONATE DEHYDRATASE-RELATED"/>
    <property type="match status" value="1"/>
</dbReference>
<gene>
    <name evidence="4" type="ORF">N7456_011344</name>
</gene>
<dbReference type="InterPro" id="IPR029017">
    <property type="entry name" value="Enolase-like_N"/>
</dbReference>
<dbReference type="SFLD" id="SFLDG00179">
    <property type="entry name" value="mandelate_racemase"/>
    <property type="match status" value="1"/>
</dbReference>
<dbReference type="Proteomes" id="UP001149165">
    <property type="component" value="Unassembled WGS sequence"/>
</dbReference>
<evidence type="ECO:0000313" key="4">
    <source>
        <dbReference type="EMBL" id="KAJ5087728.1"/>
    </source>
</evidence>
<comment type="cofactor">
    <cofactor evidence="1">
        <name>Mg(2+)</name>
        <dbReference type="ChEBI" id="CHEBI:18420"/>
    </cofactor>
</comment>
<evidence type="ECO:0000259" key="3">
    <source>
        <dbReference type="SMART" id="SM00922"/>
    </source>
</evidence>
<keyword evidence="5" id="KW-1185">Reference proteome</keyword>
<dbReference type="InterPro" id="IPR013341">
    <property type="entry name" value="Mandelate_racemase_N_dom"/>
</dbReference>
<keyword evidence="2" id="KW-0456">Lyase</keyword>
<evidence type="ECO:0000256" key="2">
    <source>
        <dbReference type="ARBA" id="ARBA00023239"/>
    </source>
</evidence>
<dbReference type="SMART" id="SM00922">
    <property type="entry name" value="MR_MLE"/>
    <property type="match status" value="1"/>
</dbReference>
<organism evidence="4 5">
    <name type="scientific">Penicillium angulare</name>
    <dbReference type="NCBI Taxonomy" id="116970"/>
    <lineage>
        <taxon>Eukaryota</taxon>
        <taxon>Fungi</taxon>
        <taxon>Dikarya</taxon>
        <taxon>Ascomycota</taxon>
        <taxon>Pezizomycotina</taxon>
        <taxon>Eurotiomycetes</taxon>
        <taxon>Eurotiomycetidae</taxon>
        <taxon>Eurotiales</taxon>
        <taxon>Aspergillaceae</taxon>
        <taxon>Penicillium</taxon>
    </lineage>
</organism>
<dbReference type="InterPro" id="IPR034593">
    <property type="entry name" value="DgoD-like"/>
</dbReference>
<evidence type="ECO:0000256" key="1">
    <source>
        <dbReference type="ARBA" id="ARBA00001946"/>
    </source>
</evidence>
<dbReference type="SUPFAM" id="SSF51604">
    <property type="entry name" value="Enolase C-terminal domain-like"/>
    <property type="match status" value="1"/>
</dbReference>
<evidence type="ECO:0000313" key="5">
    <source>
        <dbReference type="Proteomes" id="UP001149165"/>
    </source>
</evidence>
<dbReference type="OrthoDB" id="2579025at2759"/>
<dbReference type="CDD" id="cd03316">
    <property type="entry name" value="MR_like"/>
    <property type="match status" value="1"/>
</dbReference>
<dbReference type="Gene3D" id="3.20.20.120">
    <property type="entry name" value="Enolase-like C-terminal domain"/>
    <property type="match status" value="1"/>
</dbReference>
<proteinExistence type="predicted"/>
<dbReference type="InterPro" id="IPR013342">
    <property type="entry name" value="Mandelate_racemase_C"/>
</dbReference>
<comment type="caution">
    <text evidence="4">The sequence shown here is derived from an EMBL/GenBank/DDBJ whole genome shotgun (WGS) entry which is preliminary data.</text>
</comment>
<dbReference type="Gene3D" id="3.30.390.10">
    <property type="entry name" value="Enolase-like, N-terminal domain"/>
    <property type="match status" value="1"/>
</dbReference>
<dbReference type="EMBL" id="JAPQKH010000007">
    <property type="protein sequence ID" value="KAJ5087728.1"/>
    <property type="molecule type" value="Genomic_DNA"/>
</dbReference>
<dbReference type="Pfam" id="PF13378">
    <property type="entry name" value="MR_MLE_C"/>
    <property type="match status" value="1"/>
</dbReference>
<feature type="domain" description="Mandelate racemase/muconate lactonizing enzyme C-terminal" evidence="3">
    <location>
        <begin position="148"/>
        <end position="268"/>
    </location>
</feature>
<dbReference type="GO" id="GO:0016829">
    <property type="term" value="F:lyase activity"/>
    <property type="evidence" value="ECO:0007669"/>
    <property type="project" value="UniProtKB-KW"/>
</dbReference>
<dbReference type="Pfam" id="PF02746">
    <property type="entry name" value="MR_MLE_N"/>
    <property type="match status" value="1"/>
</dbReference>
<dbReference type="PANTHER" id="PTHR48080:SF2">
    <property type="entry name" value="D-GALACTONATE DEHYDRATASE"/>
    <property type="match status" value="1"/>
</dbReference>
<name>A0A9W9ETJ5_9EURO</name>
<dbReference type="SUPFAM" id="SSF54826">
    <property type="entry name" value="Enolase N-terminal domain-like"/>
    <property type="match status" value="1"/>
</dbReference>
<dbReference type="SFLD" id="SFLDS00001">
    <property type="entry name" value="Enolase"/>
    <property type="match status" value="1"/>
</dbReference>
<reference evidence="4" key="1">
    <citation type="submission" date="2022-11" db="EMBL/GenBank/DDBJ databases">
        <authorList>
            <person name="Petersen C."/>
        </authorList>
    </citation>
    <scope>NUCLEOTIDE SEQUENCE</scope>
    <source>
        <strain evidence="4">IBT 30069</strain>
    </source>
</reference>